<reference evidence="9 10" key="1">
    <citation type="submission" date="2020-11" db="EMBL/GenBank/DDBJ databases">
        <title>Algicoccus daihaiensis sp.nov., isolated from Daihai Lake in Inner Mongolia.</title>
        <authorList>
            <person name="Kai J."/>
        </authorList>
    </citation>
    <scope>NUCLEOTIDE SEQUENCE [LARGE SCALE GENOMIC DNA]</scope>
    <source>
        <strain evidence="10">f23</strain>
    </source>
</reference>
<dbReference type="Pfam" id="PF02152">
    <property type="entry name" value="FolB"/>
    <property type="match status" value="1"/>
</dbReference>
<comment type="pathway">
    <text evidence="2">Cofactor biosynthesis; tetrahydrofolate biosynthesis; 2-amino-4-hydroxy-6-hydroxymethyl-7,8-dihydropteridine diphosphate from 7,8-dihydroneopterin triphosphate: step 3/4.</text>
</comment>
<gene>
    <name evidence="9" type="ORF">DHf2319_10610</name>
</gene>
<evidence type="ECO:0000259" key="8">
    <source>
        <dbReference type="SMART" id="SM00905"/>
    </source>
</evidence>
<dbReference type="EC" id="4.1.2.25" evidence="4"/>
<comment type="similarity">
    <text evidence="3">Belongs to the DHNA family.</text>
</comment>
<keyword evidence="10" id="KW-1185">Reference proteome</keyword>
<dbReference type="EMBL" id="CP063982">
    <property type="protein sequence ID" value="UOD51677.1"/>
    <property type="molecule type" value="Genomic_DNA"/>
</dbReference>
<evidence type="ECO:0000256" key="7">
    <source>
        <dbReference type="ARBA" id="ARBA00032903"/>
    </source>
</evidence>
<evidence type="ECO:0000256" key="6">
    <source>
        <dbReference type="ARBA" id="ARBA00023239"/>
    </source>
</evidence>
<organism evidence="9 10">
    <name type="scientific">Orrella daihaiensis</name>
    <dbReference type="NCBI Taxonomy" id="2782176"/>
    <lineage>
        <taxon>Bacteria</taxon>
        <taxon>Pseudomonadati</taxon>
        <taxon>Pseudomonadota</taxon>
        <taxon>Betaproteobacteria</taxon>
        <taxon>Burkholderiales</taxon>
        <taxon>Alcaligenaceae</taxon>
        <taxon>Orrella</taxon>
    </lineage>
</organism>
<dbReference type="PANTHER" id="PTHR42844:SF1">
    <property type="entry name" value="DIHYDRONEOPTERIN ALDOLASE 1-RELATED"/>
    <property type="match status" value="1"/>
</dbReference>
<feature type="domain" description="Dihydroneopterin aldolase/epimerase" evidence="8">
    <location>
        <begin position="9"/>
        <end position="120"/>
    </location>
</feature>
<name>A0ABY4AN18_9BURK</name>
<dbReference type="SUPFAM" id="SSF55620">
    <property type="entry name" value="Tetrahydrobiopterin biosynthesis enzymes-like"/>
    <property type="match status" value="1"/>
</dbReference>
<evidence type="ECO:0000256" key="5">
    <source>
        <dbReference type="ARBA" id="ARBA00022909"/>
    </source>
</evidence>
<protein>
    <recommendedName>
        <fullName evidence="4">dihydroneopterin aldolase</fullName>
        <ecNumber evidence="4">4.1.2.25</ecNumber>
    </recommendedName>
    <alternativeName>
        <fullName evidence="7">7,8-dihydroneopterin aldolase</fullName>
    </alternativeName>
</protein>
<dbReference type="SMART" id="SM00905">
    <property type="entry name" value="FolB"/>
    <property type="match status" value="1"/>
</dbReference>
<keyword evidence="6" id="KW-0456">Lyase</keyword>
<evidence type="ECO:0000256" key="1">
    <source>
        <dbReference type="ARBA" id="ARBA00001353"/>
    </source>
</evidence>
<evidence type="ECO:0000256" key="4">
    <source>
        <dbReference type="ARBA" id="ARBA00013043"/>
    </source>
</evidence>
<sequence length="130" mass="14666">MPITTVRRIFLRNIAINMNIGVHAFEKQAPQRVIVNVDLYVSLKKTTPRADELTEVLDYDFVRETITDIVSKGHIQLQETLCDELVNRLLQHDLVLGARVSTEKPDVYDDCEGVGVEVFATRARAVPSSD</sequence>
<dbReference type="NCBIfam" id="TIGR00526">
    <property type="entry name" value="folB_dom"/>
    <property type="match status" value="1"/>
</dbReference>
<dbReference type="InterPro" id="IPR006156">
    <property type="entry name" value="Dihydroneopterin_aldolase"/>
</dbReference>
<dbReference type="InterPro" id="IPR043133">
    <property type="entry name" value="GTP-CH-I_C/QueF"/>
</dbReference>
<evidence type="ECO:0000313" key="9">
    <source>
        <dbReference type="EMBL" id="UOD51677.1"/>
    </source>
</evidence>
<evidence type="ECO:0000256" key="3">
    <source>
        <dbReference type="ARBA" id="ARBA00005708"/>
    </source>
</evidence>
<dbReference type="InterPro" id="IPR006157">
    <property type="entry name" value="FolB_dom"/>
</dbReference>
<evidence type="ECO:0000313" key="10">
    <source>
        <dbReference type="Proteomes" id="UP000831607"/>
    </source>
</evidence>
<comment type="catalytic activity">
    <reaction evidence="1">
        <text>7,8-dihydroneopterin = 6-hydroxymethyl-7,8-dihydropterin + glycolaldehyde</text>
        <dbReference type="Rhea" id="RHEA:10540"/>
        <dbReference type="ChEBI" id="CHEBI:17001"/>
        <dbReference type="ChEBI" id="CHEBI:17071"/>
        <dbReference type="ChEBI" id="CHEBI:44841"/>
        <dbReference type="EC" id="4.1.2.25"/>
    </reaction>
</comment>
<dbReference type="Gene3D" id="3.30.1130.10">
    <property type="match status" value="1"/>
</dbReference>
<proteinExistence type="inferred from homology"/>
<evidence type="ECO:0000256" key="2">
    <source>
        <dbReference type="ARBA" id="ARBA00005013"/>
    </source>
</evidence>
<dbReference type="Proteomes" id="UP000831607">
    <property type="component" value="Chromosome"/>
</dbReference>
<accession>A0ABY4AN18</accession>
<dbReference type="PANTHER" id="PTHR42844">
    <property type="entry name" value="DIHYDRONEOPTERIN ALDOLASE 1-RELATED"/>
    <property type="match status" value="1"/>
</dbReference>
<keyword evidence="5" id="KW-0289">Folate biosynthesis</keyword>